<gene>
    <name evidence="1" type="ORF">LCGC14_1480570</name>
</gene>
<comment type="caution">
    <text evidence="1">The sequence shown here is derived from an EMBL/GenBank/DDBJ whole genome shotgun (WGS) entry which is preliminary data.</text>
</comment>
<reference evidence="1" key="1">
    <citation type="journal article" date="2015" name="Nature">
        <title>Complex archaea that bridge the gap between prokaryotes and eukaryotes.</title>
        <authorList>
            <person name="Spang A."/>
            <person name="Saw J.H."/>
            <person name="Jorgensen S.L."/>
            <person name="Zaremba-Niedzwiedzka K."/>
            <person name="Martijn J."/>
            <person name="Lind A.E."/>
            <person name="van Eijk R."/>
            <person name="Schleper C."/>
            <person name="Guy L."/>
            <person name="Ettema T.J."/>
        </authorList>
    </citation>
    <scope>NUCLEOTIDE SEQUENCE</scope>
</reference>
<name>A0A0F9LQ66_9ZZZZ</name>
<dbReference type="EMBL" id="LAZR01010520">
    <property type="protein sequence ID" value="KKM66500.1"/>
    <property type="molecule type" value="Genomic_DNA"/>
</dbReference>
<sequence length="72" mass="7823">MVGMIQSLLPYYLNFTSVGYGYGPYELEILTPILYDISLTAANMNTHLQTLESQGADIVIPAISAHGGVLMM</sequence>
<accession>A0A0F9LQ66</accession>
<organism evidence="1">
    <name type="scientific">marine sediment metagenome</name>
    <dbReference type="NCBI Taxonomy" id="412755"/>
    <lineage>
        <taxon>unclassified sequences</taxon>
        <taxon>metagenomes</taxon>
        <taxon>ecological metagenomes</taxon>
    </lineage>
</organism>
<evidence type="ECO:0000313" key="1">
    <source>
        <dbReference type="EMBL" id="KKM66500.1"/>
    </source>
</evidence>
<dbReference type="AlphaFoldDB" id="A0A0F9LQ66"/>
<protein>
    <submittedName>
        <fullName evidence="1">Uncharacterized protein</fullName>
    </submittedName>
</protein>
<proteinExistence type="predicted"/>